<dbReference type="EMBL" id="CAJNOC010003030">
    <property type="protein sequence ID" value="CAF0964391.1"/>
    <property type="molecule type" value="Genomic_DNA"/>
</dbReference>
<name>A0A814E416_9BILA</name>
<dbReference type="PANTHER" id="PTHR11226:SF0">
    <property type="entry name" value="UDP-GLUCOSE:GLYCOPROTEIN GLUCOSYLTRANSFERASE"/>
    <property type="match status" value="1"/>
</dbReference>
<feature type="chain" id="PRO_5032470616" description="Thioredoxin domain-containing protein" evidence="1">
    <location>
        <begin position="26"/>
        <end position="793"/>
    </location>
</feature>
<feature type="domain" description="UDP-glucose:glycoprotein glucosyltransferase thioredoxin-like" evidence="5">
    <location>
        <begin position="664"/>
        <end position="773"/>
    </location>
</feature>
<gene>
    <name evidence="6" type="ORF">OXX778_LOCUS14592</name>
</gene>
<evidence type="ECO:0000256" key="1">
    <source>
        <dbReference type="SAM" id="SignalP"/>
    </source>
</evidence>
<dbReference type="InterPro" id="IPR009448">
    <property type="entry name" value="UDP-g_GGtrans"/>
</dbReference>
<keyword evidence="7" id="KW-1185">Reference proteome</keyword>
<dbReference type="InterPro" id="IPR040694">
    <property type="entry name" value="UGGT_TRXL_2"/>
</dbReference>
<dbReference type="Pfam" id="PF18400">
    <property type="entry name" value="Thioredoxin_12"/>
    <property type="match status" value="1"/>
</dbReference>
<dbReference type="GO" id="GO:0005783">
    <property type="term" value="C:endoplasmic reticulum"/>
    <property type="evidence" value="ECO:0007669"/>
    <property type="project" value="TreeGrafter"/>
</dbReference>
<dbReference type="AlphaFoldDB" id="A0A814E416"/>
<evidence type="ECO:0008006" key="8">
    <source>
        <dbReference type="Google" id="ProtNLM"/>
    </source>
</evidence>
<dbReference type="Pfam" id="PF18402">
    <property type="entry name" value="Thioredoxin_14"/>
    <property type="match status" value="1"/>
</dbReference>
<proteinExistence type="predicted"/>
<dbReference type="GO" id="GO:0051082">
    <property type="term" value="F:unfolded protein binding"/>
    <property type="evidence" value="ECO:0007669"/>
    <property type="project" value="TreeGrafter"/>
</dbReference>
<organism evidence="6 7">
    <name type="scientific">Brachionus calyciflorus</name>
    <dbReference type="NCBI Taxonomy" id="104777"/>
    <lineage>
        <taxon>Eukaryota</taxon>
        <taxon>Metazoa</taxon>
        <taxon>Spiralia</taxon>
        <taxon>Gnathifera</taxon>
        <taxon>Rotifera</taxon>
        <taxon>Eurotatoria</taxon>
        <taxon>Monogononta</taxon>
        <taxon>Pseudotrocha</taxon>
        <taxon>Ploima</taxon>
        <taxon>Brachionidae</taxon>
        <taxon>Brachionus</taxon>
    </lineage>
</organism>
<sequence length="793" mass="91420">MFNTTRLKVILSIFLVCLIQNSYQSDSIKEKHISAIVSAKWTETPFLLETGEFIFRNYPDVFWKFAKDVSTETNHFSSVDSFNNQTYFEELLKKAAEYISPMQFDLLKLSLSIRTFSPAIEMTRKLAEDALKLTNQDCFTFVDIHGQVTCNVEEILTLIESANMDKKPFTYQFDKHFDFKVKQKQLEQVSVVLYAQIGTQDFLKFHERIIELASKNSKYAIDYILRNNYLPSKDDSEKVALSGYGVELDIKSTEYKAKDDTKYLIESTQELAPLKAWQMQDLSIQAAQRIIDSEPTEALSLLEDLSQNYPIRARPLSKIQVRKDLRKSLKKISSTFESTLNLEPGSGGLYLNGLDMSLDTVDIFSLSSVLKKEAKLLESLSQTGLNVDQVKDLIYLDISSKATDYGVDLRDSSIQWLNDLEKDKKYSYWSRNVHDILRPTYPGMLRSIAKNFFNLVFVIDPAKDASKSLLKTAESFYVNDIPIRIGFVFVTNKNDDGNSDPSVALFRAHNYIKEKSNPIKALAFITDVYAKSPKGQDLTSDLVIKEFKRRFPKEKNLEDIFGPDSDYDEGRKLTMEYFNKIGLKSIPKVFINGFPLSDTEIEQDAFEESVITKIMHLTSEIQMPVYKGEINDRTNIMDWLMSKDVIMPRLNPRVLSQDREYLTINELSDKHKNYVKNLKYLTESDKNDMHLLTLWLVCDPDTERGRQLLYDAINYHESSKMSTKLAFILVKTTDDSTQNSDLIKKVIDYSVNNLNPRQAYKLIKQVIREKNFNDLKSGKKTLDQIEIKKVNEI</sequence>
<dbReference type="Proteomes" id="UP000663879">
    <property type="component" value="Unassembled WGS sequence"/>
</dbReference>
<dbReference type="PANTHER" id="PTHR11226">
    <property type="entry name" value="UDP-GLUCOSE GLYCOPROTEIN:GLUCOSYLTRANSFERASE"/>
    <property type="match status" value="1"/>
</dbReference>
<evidence type="ECO:0000313" key="7">
    <source>
        <dbReference type="Proteomes" id="UP000663879"/>
    </source>
</evidence>
<feature type="domain" description="UGGT thioredoxin-like" evidence="2">
    <location>
        <begin position="43"/>
        <end position="235"/>
    </location>
</feature>
<dbReference type="InterPro" id="IPR040525">
    <property type="entry name" value="UGGT_TRXL_4"/>
</dbReference>
<dbReference type="GO" id="GO:0003980">
    <property type="term" value="F:UDP-glucose:glycoprotein glucosyltransferase activity"/>
    <property type="evidence" value="ECO:0007669"/>
    <property type="project" value="InterPro"/>
</dbReference>
<evidence type="ECO:0000313" key="6">
    <source>
        <dbReference type="EMBL" id="CAF0964391.1"/>
    </source>
</evidence>
<comment type="caution">
    <text evidence="6">The sequence shown here is derived from an EMBL/GenBank/DDBJ whole genome shotgun (WGS) entry which is preliminary data.</text>
</comment>
<evidence type="ECO:0000259" key="2">
    <source>
        <dbReference type="Pfam" id="PF18400"/>
    </source>
</evidence>
<reference evidence="6" key="1">
    <citation type="submission" date="2021-02" db="EMBL/GenBank/DDBJ databases">
        <authorList>
            <person name="Nowell W R."/>
        </authorList>
    </citation>
    <scope>NUCLEOTIDE SEQUENCE</scope>
    <source>
        <strain evidence="6">Ploen Becks lab</strain>
    </source>
</reference>
<dbReference type="Pfam" id="PF18403">
    <property type="entry name" value="Thioredoxin_15"/>
    <property type="match status" value="1"/>
</dbReference>
<dbReference type="InterPro" id="IPR040692">
    <property type="entry name" value="UGGT_TRXL_3"/>
</dbReference>
<keyword evidence="1" id="KW-0732">Signal</keyword>
<accession>A0A814E416</accession>
<evidence type="ECO:0000259" key="3">
    <source>
        <dbReference type="Pfam" id="PF18401"/>
    </source>
</evidence>
<dbReference type="InterPro" id="IPR040693">
    <property type="entry name" value="UGGT_TRXL_1"/>
</dbReference>
<feature type="domain" description="UGGT thioredoxin-like" evidence="3">
    <location>
        <begin position="267"/>
        <end position="400"/>
    </location>
</feature>
<feature type="domain" description="UGGT thioredoxin-like" evidence="4">
    <location>
        <begin position="407"/>
        <end position="654"/>
    </location>
</feature>
<evidence type="ECO:0000259" key="4">
    <source>
        <dbReference type="Pfam" id="PF18402"/>
    </source>
</evidence>
<dbReference type="OrthoDB" id="27683at2759"/>
<dbReference type="Pfam" id="PF18401">
    <property type="entry name" value="Thioredoxin_13"/>
    <property type="match status" value="1"/>
</dbReference>
<dbReference type="GO" id="GO:0018279">
    <property type="term" value="P:protein N-linked glycosylation via asparagine"/>
    <property type="evidence" value="ECO:0007669"/>
    <property type="project" value="TreeGrafter"/>
</dbReference>
<evidence type="ECO:0000259" key="5">
    <source>
        <dbReference type="Pfam" id="PF18403"/>
    </source>
</evidence>
<protein>
    <recommendedName>
        <fullName evidence="8">Thioredoxin domain-containing protein</fullName>
    </recommendedName>
</protein>
<feature type="signal peptide" evidence="1">
    <location>
        <begin position="1"/>
        <end position="25"/>
    </location>
</feature>
<dbReference type="GO" id="GO:0036503">
    <property type="term" value="P:ERAD pathway"/>
    <property type="evidence" value="ECO:0007669"/>
    <property type="project" value="TreeGrafter"/>
</dbReference>